<feature type="transmembrane region" description="Helical" evidence="7">
    <location>
        <begin position="153"/>
        <end position="172"/>
    </location>
</feature>
<feature type="transmembrane region" description="Helical" evidence="7">
    <location>
        <begin position="209"/>
        <end position="231"/>
    </location>
</feature>
<feature type="transmembrane region" description="Helical" evidence="7">
    <location>
        <begin position="331"/>
        <end position="349"/>
    </location>
</feature>
<gene>
    <name evidence="9" type="ORF">JQ619_35165</name>
</gene>
<evidence type="ECO:0000256" key="7">
    <source>
        <dbReference type="SAM" id="Phobius"/>
    </source>
</evidence>
<dbReference type="InterPro" id="IPR036259">
    <property type="entry name" value="MFS_trans_sf"/>
</dbReference>
<feature type="transmembrane region" description="Helical" evidence="7">
    <location>
        <begin position="387"/>
        <end position="410"/>
    </location>
</feature>
<evidence type="ECO:0000256" key="3">
    <source>
        <dbReference type="ARBA" id="ARBA00022692"/>
    </source>
</evidence>
<feature type="transmembrane region" description="Helical" evidence="7">
    <location>
        <begin position="290"/>
        <end position="311"/>
    </location>
</feature>
<keyword evidence="3 7" id="KW-0812">Transmembrane</keyword>
<protein>
    <submittedName>
        <fullName evidence="9">MFS transporter</fullName>
    </submittedName>
</protein>
<feature type="transmembrane region" description="Helical" evidence="7">
    <location>
        <begin position="125"/>
        <end position="146"/>
    </location>
</feature>
<dbReference type="EMBL" id="JAFCLK010000053">
    <property type="protein sequence ID" value="MBR1140999.1"/>
    <property type="molecule type" value="Genomic_DNA"/>
</dbReference>
<comment type="caution">
    <text evidence="9">The sequence shown here is derived from an EMBL/GenBank/DDBJ whole genome shotgun (WGS) entry which is preliminary data.</text>
</comment>
<dbReference type="PROSITE" id="PS50850">
    <property type="entry name" value="MFS"/>
    <property type="match status" value="1"/>
</dbReference>
<feature type="transmembrane region" description="Helical" evidence="7">
    <location>
        <begin position="243"/>
        <end position="262"/>
    </location>
</feature>
<feature type="transmembrane region" description="Helical" evidence="7">
    <location>
        <begin position="84"/>
        <end position="105"/>
    </location>
</feature>
<evidence type="ECO:0000259" key="8">
    <source>
        <dbReference type="PROSITE" id="PS50850"/>
    </source>
</evidence>
<keyword evidence="5 7" id="KW-0472">Membrane</keyword>
<comment type="subcellular location">
    <subcellularLocation>
        <location evidence="1">Cell membrane</location>
        <topology evidence="1">Multi-pass membrane protein</topology>
    </subcellularLocation>
</comment>
<feature type="transmembrane region" description="Helical" evidence="7">
    <location>
        <begin position="178"/>
        <end position="197"/>
    </location>
</feature>
<keyword evidence="10" id="KW-1185">Reference proteome</keyword>
<feature type="transmembrane region" description="Helical" evidence="7">
    <location>
        <begin position="422"/>
        <end position="442"/>
    </location>
</feature>
<feature type="transmembrane region" description="Helical" evidence="7">
    <location>
        <begin position="361"/>
        <end position="381"/>
    </location>
</feature>
<accession>A0ABS5GIA0</accession>
<evidence type="ECO:0000256" key="5">
    <source>
        <dbReference type="ARBA" id="ARBA00023136"/>
    </source>
</evidence>
<dbReference type="Gene3D" id="1.20.1250.20">
    <property type="entry name" value="MFS general substrate transporter like domains"/>
    <property type="match status" value="1"/>
</dbReference>
<evidence type="ECO:0000256" key="2">
    <source>
        <dbReference type="ARBA" id="ARBA00022475"/>
    </source>
</evidence>
<evidence type="ECO:0000313" key="10">
    <source>
        <dbReference type="Proteomes" id="UP001314635"/>
    </source>
</evidence>
<evidence type="ECO:0000313" key="9">
    <source>
        <dbReference type="EMBL" id="MBR1140999.1"/>
    </source>
</evidence>
<dbReference type="InterPro" id="IPR020846">
    <property type="entry name" value="MFS_dom"/>
</dbReference>
<feature type="transmembrane region" description="Helical" evidence="7">
    <location>
        <begin position="454"/>
        <end position="476"/>
    </location>
</feature>
<dbReference type="PANTHER" id="PTHR43124">
    <property type="entry name" value="PURINE EFFLUX PUMP PBUE"/>
    <property type="match status" value="1"/>
</dbReference>
<dbReference type="SUPFAM" id="SSF103473">
    <property type="entry name" value="MFS general substrate transporter"/>
    <property type="match status" value="1"/>
</dbReference>
<reference evidence="10" key="1">
    <citation type="journal article" date="2021" name="ISME J.">
        <title>Evolutionary origin and ecological implication of a unique nif island in free-living Bradyrhizobium lineages.</title>
        <authorList>
            <person name="Tao J."/>
        </authorList>
    </citation>
    <scope>NUCLEOTIDE SEQUENCE [LARGE SCALE GENOMIC DNA]</scope>
    <source>
        <strain evidence="10">SZCCT0094</strain>
    </source>
</reference>
<feature type="region of interest" description="Disordered" evidence="6">
    <location>
        <begin position="1"/>
        <end position="73"/>
    </location>
</feature>
<dbReference type="InterPro" id="IPR011701">
    <property type="entry name" value="MFS"/>
</dbReference>
<feature type="domain" description="Major facilitator superfamily (MFS) profile" evidence="8">
    <location>
        <begin position="83"/>
        <end position="480"/>
    </location>
</feature>
<dbReference type="PANTHER" id="PTHR43124:SF3">
    <property type="entry name" value="CHLORAMPHENICOL EFFLUX PUMP RV0191"/>
    <property type="match status" value="1"/>
</dbReference>
<name>A0ABS5GIA0_9BRAD</name>
<evidence type="ECO:0000256" key="1">
    <source>
        <dbReference type="ARBA" id="ARBA00004651"/>
    </source>
</evidence>
<sequence length="519" mass="55232">MDELELAQKHPNTTSERVDLEQTPPAPAEAVHGKPSFSEQPGADRAKTVSDGEPNLRAARNFGPESSTGKLETSCEKPLPKWRLILSVFLPFVAGYYLSFLFRTINASISPALAADFGLGAAETGLLASVYFLVFAGAQIPLGVLLDRYGPRRVQSVLLVIAVGGVTLFGNADSFAELLIGRALIGLGVAASLMAGLKAIVTWFPKDRVAFVNGGMIMLGSLGAVTATVPIDVLLNWIGWRSLFEVLTVATLATAGLIYFAVPEPEGSSKHASSFGKPLTLRSVFSDARFLRIAPLSATCIGSSWAMHSLWAASWLADVEGFDHQAVVNQLFTMAIGISLGALLLGIIADRLRKRGVPTEVLLAVVGALFMLAEIALVLRAPLPSVMLWSVVSVVGAATVLSFAMIADYFPVEIAARANGALNLLHFGGAFAIQYGIGVIVNQWAPQNGQYPEVAYQIAFSCGIALQAAALIWFAVPWLRNFVRYLSASIASPLVGLDRPMALVPVAEGVVLEASREDW</sequence>
<organism evidence="9 10">
    <name type="scientific">Bradyrhizobium denitrificans</name>
    <dbReference type="NCBI Taxonomy" id="2734912"/>
    <lineage>
        <taxon>Bacteria</taxon>
        <taxon>Pseudomonadati</taxon>
        <taxon>Pseudomonadota</taxon>
        <taxon>Alphaproteobacteria</taxon>
        <taxon>Hyphomicrobiales</taxon>
        <taxon>Nitrobacteraceae</taxon>
        <taxon>Bradyrhizobium</taxon>
    </lineage>
</organism>
<proteinExistence type="predicted"/>
<evidence type="ECO:0000256" key="6">
    <source>
        <dbReference type="SAM" id="MobiDB-lite"/>
    </source>
</evidence>
<dbReference type="Pfam" id="PF07690">
    <property type="entry name" value="MFS_1"/>
    <property type="match status" value="1"/>
</dbReference>
<evidence type="ECO:0000256" key="4">
    <source>
        <dbReference type="ARBA" id="ARBA00022989"/>
    </source>
</evidence>
<keyword evidence="4 7" id="KW-1133">Transmembrane helix</keyword>
<keyword evidence="2" id="KW-1003">Cell membrane</keyword>
<dbReference type="Proteomes" id="UP001314635">
    <property type="component" value="Unassembled WGS sequence"/>
</dbReference>
<dbReference type="InterPro" id="IPR050189">
    <property type="entry name" value="MFS_Efflux_Transporters"/>
</dbReference>